<dbReference type="InterPro" id="IPR036870">
    <property type="entry name" value="Ribosomal_bS18_sf"/>
</dbReference>
<dbReference type="InterPro" id="IPR018275">
    <property type="entry name" value="Ribosomal_bS18_CS"/>
</dbReference>
<dbReference type="EMBL" id="FUYE01000003">
    <property type="protein sequence ID" value="SKA85840.1"/>
    <property type="molecule type" value="Genomic_DNA"/>
</dbReference>
<keyword evidence="7" id="KW-1185">Reference proteome</keyword>
<dbReference type="Pfam" id="PF01084">
    <property type="entry name" value="Ribosomal_S18"/>
    <property type="match status" value="1"/>
</dbReference>
<sequence length="79" mass="9399">MQPKTTERLISLRKNNRRMPRRRMDIPVEKLNYSNPELLARFLTETGKLIPRRVTGLPAWLHRKVTREVKRARAVNLLP</sequence>
<protein>
    <recommendedName>
        <fullName evidence="4">Small ribosomal subunit protein bS18</fullName>
    </recommendedName>
</protein>
<accession>A0A1T4X854</accession>
<dbReference type="Gene3D" id="4.10.640.10">
    <property type="entry name" value="Ribosomal protein S18"/>
    <property type="match status" value="1"/>
</dbReference>
<evidence type="ECO:0000313" key="6">
    <source>
        <dbReference type="EMBL" id="SKA85840.1"/>
    </source>
</evidence>
<comment type="similarity">
    <text evidence="1 5">Belongs to the bacterial ribosomal protein bS18 family.</text>
</comment>
<dbReference type="OrthoDB" id="9812008at2"/>
<dbReference type="Proteomes" id="UP000190774">
    <property type="component" value="Unassembled WGS sequence"/>
</dbReference>
<dbReference type="GO" id="GO:0070181">
    <property type="term" value="F:small ribosomal subunit rRNA binding"/>
    <property type="evidence" value="ECO:0007669"/>
    <property type="project" value="TreeGrafter"/>
</dbReference>
<keyword evidence="2 5" id="KW-0689">Ribosomal protein</keyword>
<gene>
    <name evidence="6" type="ORF">SAMN02745166_01214</name>
</gene>
<proteinExistence type="inferred from homology"/>
<dbReference type="RefSeq" id="WP_078812414.1">
    <property type="nucleotide sequence ID" value="NZ_FUYE01000003.1"/>
</dbReference>
<name>A0A1T4X854_9BACT</name>
<dbReference type="PANTHER" id="PTHR13479:SF40">
    <property type="entry name" value="SMALL RIBOSOMAL SUBUNIT PROTEIN BS18M"/>
    <property type="match status" value="1"/>
</dbReference>
<evidence type="ECO:0000256" key="5">
    <source>
        <dbReference type="RuleBase" id="RU003910"/>
    </source>
</evidence>
<evidence type="ECO:0000256" key="4">
    <source>
        <dbReference type="ARBA" id="ARBA00035141"/>
    </source>
</evidence>
<evidence type="ECO:0000256" key="1">
    <source>
        <dbReference type="ARBA" id="ARBA00005589"/>
    </source>
</evidence>
<dbReference type="InterPro" id="IPR001648">
    <property type="entry name" value="Ribosomal_bS18"/>
</dbReference>
<evidence type="ECO:0000256" key="2">
    <source>
        <dbReference type="ARBA" id="ARBA00022980"/>
    </source>
</evidence>
<dbReference type="GO" id="GO:1990904">
    <property type="term" value="C:ribonucleoprotein complex"/>
    <property type="evidence" value="ECO:0007669"/>
    <property type="project" value="UniProtKB-KW"/>
</dbReference>
<dbReference type="PROSITE" id="PS00057">
    <property type="entry name" value="RIBOSOMAL_S18"/>
    <property type="match status" value="1"/>
</dbReference>
<evidence type="ECO:0000256" key="3">
    <source>
        <dbReference type="ARBA" id="ARBA00023274"/>
    </source>
</evidence>
<dbReference type="GO" id="GO:0003735">
    <property type="term" value="F:structural constituent of ribosome"/>
    <property type="evidence" value="ECO:0007669"/>
    <property type="project" value="InterPro"/>
</dbReference>
<dbReference type="GO" id="GO:0005840">
    <property type="term" value="C:ribosome"/>
    <property type="evidence" value="ECO:0007669"/>
    <property type="project" value="UniProtKB-KW"/>
</dbReference>
<dbReference type="AlphaFoldDB" id="A0A1T4X854"/>
<dbReference type="STRING" id="48467.SAMN02745166_01214"/>
<dbReference type="NCBIfam" id="TIGR00165">
    <property type="entry name" value="S18"/>
    <property type="match status" value="1"/>
</dbReference>
<dbReference type="PANTHER" id="PTHR13479">
    <property type="entry name" value="30S RIBOSOMAL PROTEIN S18"/>
    <property type="match status" value="1"/>
</dbReference>
<reference evidence="7" key="1">
    <citation type="submission" date="2017-02" db="EMBL/GenBank/DDBJ databases">
        <authorList>
            <person name="Varghese N."/>
            <person name="Submissions S."/>
        </authorList>
    </citation>
    <scope>NUCLEOTIDE SEQUENCE [LARGE SCALE GENOMIC DNA]</scope>
    <source>
        <strain evidence="7">ATCC 700200</strain>
    </source>
</reference>
<dbReference type="PRINTS" id="PR00974">
    <property type="entry name" value="RIBOSOMALS18"/>
</dbReference>
<organism evidence="6 7">
    <name type="scientific">Prosthecobacter debontii</name>
    <dbReference type="NCBI Taxonomy" id="48467"/>
    <lineage>
        <taxon>Bacteria</taxon>
        <taxon>Pseudomonadati</taxon>
        <taxon>Verrucomicrobiota</taxon>
        <taxon>Verrucomicrobiia</taxon>
        <taxon>Verrucomicrobiales</taxon>
        <taxon>Verrucomicrobiaceae</taxon>
        <taxon>Prosthecobacter</taxon>
    </lineage>
</organism>
<dbReference type="SUPFAM" id="SSF46911">
    <property type="entry name" value="Ribosomal protein S18"/>
    <property type="match status" value="1"/>
</dbReference>
<evidence type="ECO:0000313" key="7">
    <source>
        <dbReference type="Proteomes" id="UP000190774"/>
    </source>
</evidence>
<dbReference type="GO" id="GO:0006412">
    <property type="term" value="P:translation"/>
    <property type="evidence" value="ECO:0007669"/>
    <property type="project" value="InterPro"/>
</dbReference>
<keyword evidence="3 5" id="KW-0687">Ribonucleoprotein</keyword>